<evidence type="ECO:0000256" key="8">
    <source>
        <dbReference type="PROSITE-ProRule" id="PRU00221"/>
    </source>
</evidence>
<dbReference type="InterPro" id="IPR001680">
    <property type="entry name" value="WD40_rpt"/>
</dbReference>
<proteinExistence type="predicted"/>
<keyword evidence="4 9" id="KW-0479">Metal-binding</keyword>
<dbReference type="InterPro" id="IPR019775">
    <property type="entry name" value="WD40_repeat_CS"/>
</dbReference>
<feature type="repeat" description="WD" evidence="8">
    <location>
        <begin position="104"/>
        <end position="143"/>
    </location>
</feature>
<dbReference type="PRINTS" id="PR00320">
    <property type="entry name" value="GPROTEINBRPT"/>
</dbReference>
<feature type="repeat" description="WD" evidence="8">
    <location>
        <begin position="222"/>
        <end position="263"/>
    </location>
</feature>
<dbReference type="SUPFAM" id="SSF50978">
    <property type="entry name" value="WD40 repeat-like"/>
    <property type="match status" value="1"/>
</dbReference>
<evidence type="ECO:0000256" key="4">
    <source>
        <dbReference type="ARBA" id="ARBA00022723"/>
    </source>
</evidence>
<dbReference type="AlphaFoldDB" id="A0A6M1LQ13"/>
<evidence type="ECO:0000313" key="12">
    <source>
        <dbReference type="EMBL" id="NGM22505.1"/>
    </source>
</evidence>
<dbReference type="Pfam" id="PF00400">
    <property type="entry name" value="WD40"/>
    <property type="match status" value="6"/>
</dbReference>
<dbReference type="GO" id="GO:0009055">
    <property type="term" value="F:electron transfer activity"/>
    <property type="evidence" value="ECO:0007669"/>
    <property type="project" value="InterPro"/>
</dbReference>
<dbReference type="Gene3D" id="2.130.10.10">
    <property type="entry name" value="YVTN repeat-like/Quinoprotein amine dehydrogenase"/>
    <property type="match status" value="2"/>
</dbReference>
<keyword evidence="6" id="KW-0249">Electron transport</keyword>
<evidence type="ECO:0000256" key="5">
    <source>
        <dbReference type="ARBA" id="ARBA00022737"/>
    </source>
</evidence>
<dbReference type="RefSeq" id="WP_164696393.1">
    <property type="nucleotide sequence ID" value="NZ_JAAIKB010000009.1"/>
</dbReference>
<keyword evidence="5" id="KW-0677">Repeat</keyword>
<evidence type="ECO:0000256" key="2">
    <source>
        <dbReference type="ARBA" id="ARBA00022574"/>
    </source>
</evidence>
<accession>A0A6M1LQ13</accession>
<feature type="signal peptide" evidence="10">
    <location>
        <begin position="1"/>
        <end position="19"/>
    </location>
</feature>
<dbReference type="Proteomes" id="UP000475385">
    <property type="component" value="Unassembled WGS sequence"/>
</dbReference>
<keyword evidence="10" id="KW-0732">Signal</keyword>
<reference evidence="12 13" key="1">
    <citation type="submission" date="2020-03" db="EMBL/GenBank/DDBJ databases">
        <title>Roseomonas stagni sp. nov., isolated from pond water in Japan.</title>
        <authorList>
            <person name="Furuhata K."/>
            <person name="Miyamoto H."/>
            <person name="Goto K."/>
        </authorList>
    </citation>
    <scope>NUCLEOTIDE SEQUENCE [LARGE SCALE GENOMIC DNA]</scope>
    <source>
        <strain evidence="12 13">PeD5</strain>
    </source>
</reference>
<evidence type="ECO:0000256" key="3">
    <source>
        <dbReference type="ARBA" id="ARBA00022617"/>
    </source>
</evidence>
<dbReference type="EMBL" id="JAAIKB010000009">
    <property type="protein sequence ID" value="NGM22505.1"/>
    <property type="molecule type" value="Genomic_DNA"/>
</dbReference>
<protein>
    <recommendedName>
        <fullName evidence="11">Cytochrome c domain-containing protein</fullName>
    </recommendedName>
</protein>
<evidence type="ECO:0000256" key="6">
    <source>
        <dbReference type="ARBA" id="ARBA00022982"/>
    </source>
</evidence>
<dbReference type="PROSITE" id="PS51007">
    <property type="entry name" value="CYTC"/>
    <property type="match status" value="1"/>
</dbReference>
<dbReference type="PROSITE" id="PS50294">
    <property type="entry name" value="WD_REPEATS_REGION"/>
    <property type="match status" value="2"/>
</dbReference>
<feature type="chain" id="PRO_5027092992" description="Cytochrome c domain-containing protein" evidence="10">
    <location>
        <begin position="20"/>
        <end position="419"/>
    </location>
</feature>
<sequence>MRAIPLLILFLLPLAPVRAQEAVHGGPVRALAVAADGGLASAGFDQSMILWDATSGRARAVVRWHAGAVNALAALPGGMMASSGDDGRIALWPPRPGAQPLRVLEGHEGPVVALAFAGQRLASAAWDGTARVWDLGGGQSPRVLEGHQGNVNAVVFGADGIVVTAGADGTLRAWPEGEPPLTLAEFGLPQNTLAALPGGALAAGGADGVVRIIGADGAVRELLAGTRPLVTLAASPDGVLLAAGSIGGSVTLWDVASGRLRQTLEGPGLPVWSAVFSADGNTLWTGGADRRVRRWDAATGRPLGPLGGEAEAAPVAGLDPHGARVFRACSACHALTPEGGNMAGPHLHGLFGRRMGSVAGYEYSERLARGDITWTRETVADLFTRGPDEVTPGTKMPIQTVGNAEDLAALLRFLESATR</sequence>
<keyword evidence="7 9" id="KW-0408">Iron</keyword>
<evidence type="ECO:0000256" key="1">
    <source>
        <dbReference type="ARBA" id="ARBA00022448"/>
    </source>
</evidence>
<name>A0A6M1LQ13_9PROT</name>
<dbReference type="GO" id="GO:0046872">
    <property type="term" value="F:metal ion binding"/>
    <property type="evidence" value="ECO:0007669"/>
    <property type="project" value="UniProtKB-KW"/>
</dbReference>
<feature type="repeat" description="WD" evidence="8">
    <location>
        <begin position="144"/>
        <end position="174"/>
    </location>
</feature>
<organism evidence="12 13">
    <name type="scientific">Falsiroseomonas algicola</name>
    <dbReference type="NCBI Taxonomy" id="2716930"/>
    <lineage>
        <taxon>Bacteria</taxon>
        <taxon>Pseudomonadati</taxon>
        <taxon>Pseudomonadota</taxon>
        <taxon>Alphaproteobacteria</taxon>
        <taxon>Acetobacterales</taxon>
        <taxon>Roseomonadaceae</taxon>
        <taxon>Falsiroseomonas</taxon>
    </lineage>
</organism>
<dbReference type="InterPro" id="IPR036909">
    <property type="entry name" value="Cyt_c-like_dom_sf"/>
</dbReference>
<dbReference type="PROSITE" id="PS00678">
    <property type="entry name" value="WD_REPEATS_1"/>
    <property type="match status" value="2"/>
</dbReference>
<feature type="domain" description="Cytochrome c" evidence="11">
    <location>
        <begin position="317"/>
        <end position="418"/>
    </location>
</feature>
<evidence type="ECO:0000256" key="9">
    <source>
        <dbReference type="PROSITE-ProRule" id="PRU00433"/>
    </source>
</evidence>
<dbReference type="InterPro" id="IPR015943">
    <property type="entry name" value="WD40/YVTN_repeat-like_dom_sf"/>
</dbReference>
<keyword evidence="1" id="KW-0813">Transport</keyword>
<evidence type="ECO:0000259" key="11">
    <source>
        <dbReference type="PROSITE" id="PS51007"/>
    </source>
</evidence>
<dbReference type="PROSITE" id="PS50082">
    <property type="entry name" value="WD_REPEATS_2"/>
    <property type="match status" value="4"/>
</dbReference>
<dbReference type="PANTHER" id="PTHR19848">
    <property type="entry name" value="WD40 REPEAT PROTEIN"/>
    <property type="match status" value="1"/>
</dbReference>
<dbReference type="PRINTS" id="PR00604">
    <property type="entry name" value="CYTCHRMECIAB"/>
</dbReference>
<dbReference type="CDD" id="cd00200">
    <property type="entry name" value="WD40"/>
    <property type="match status" value="1"/>
</dbReference>
<gene>
    <name evidence="12" type="ORF">G3576_20985</name>
</gene>
<evidence type="ECO:0000313" key="13">
    <source>
        <dbReference type="Proteomes" id="UP000475385"/>
    </source>
</evidence>
<keyword evidence="2 8" id="KW-0853">WD repeat</keyword>
<dbReference type="InterPro" id="IPR036322">
    <property type="entry name" value="WD40_repeat_dom_sf"/>
</dbReference>
<keyword evidence="3 9" id="KW-0349">Heme</keyword>
<keyword evidence="13" id="KW-1185">Reference proteome</keyword>
<dbReference type="SMART" id="SM00320">
    <property type="entry name" value="WD40"/>
    <property type="match status" value="7"/>
</dbReference>
<dbReference type="SUPFAM" id="SSF46626">
    <property type="entry name" value="Cytochrome c"/>
    <property type="match status" value="1"/>
</dbReference>
<evidence type="ECO:0000256" key="7">
    <source>
        <dbReference type="ARBA" id="ARBA00023004"/>
    </source>
</evidence>
<dbReference type="InterPro" id="IPR020472">
    <property type="entry name" value="WD40_PAC1"/>
</dbReference>
<dbReference type="GO" id="GO:0020037">
    <property type="term" value="F:heme binding"/>
    <property type="evidence" value="ECO:0007669"/>
    <property type="project" value="InterPro"/>
</dbReference>
<evidence type="ECO:0000256" key="10">
    <source>
        <dbReference type="SAM" id="SignalP"/>
    </source>
</evidence>
<dbReference type="InterPro" id="IPR009056">
    <property type="entry name" value="Cyt_c-like_dom"/>
</dbReference>
<dbReference type="PANTHER" id="PTHR19848:SF8">
    <property type="entry name" value="F-BOX AND WD REPEAT DOMAIN CONTAINING 7"/>
    <property type="match status" value="1"/>
</dbReference>
<comment type="caution">
    <text evidence="12">The sequence shown here is derived from an EMBL/GenBank/DDBJ whole genome shotgun (WGS) entry which is preliminary data.</text>
</comment>
<dbReference type="InterPro" id="IPR002327">
    <property type="entry name" value="Cyt_c_1A/1B"/>
</dbReference>
<dbReference type="Gene3D" id="1.10.760.10">
    <property type="entry name" value="Cytochrome c-like domain"/>
    <property type="match status" value="1"/>
</dbReference>
<feature type="repeat" description="WD" evidence="8">
    <location>
        <begin position="264"/>
        <end position="305"/>
    </location>
</feature>